<evidence type="ECO:0000313" key="3">
    <source>
        <dbReference type="Proteomes" id="UP000260025"/>
    </source>
</evidence>
<feature type="domain" description="Peptidase C45 hydrolase" evidence="1">
    <location>
        <begin position="105"/>
        <end position="332"/>
    </location>
</feature>
<dbReference type="InterPro" id="IPR047794">
    <property type="entry name" value="C45_proenzyme-like"/>
</dbReference>
<reference evidence="2 3" key="1">
    <citation type="submission" date="2018-08" db="EMBL/GenBank/DDBJ databases">
        <title>A genome reference for cultivated species of the human gut microbiota.</title>
        <authorList>
            <person name="Zou Y."/>
            <person name="Xue W."/>
            <person name="Luo G."/>
        </authorList>
    </citation>
    <scope>NUCLEOTIDE SEQUENCE [LARGE SCALE GENOMIC DNA]</scope>
    <source>
        <strain evidence="2 3">OF01-2LB</strain>
    </source>
</reference>
<accession>A0A3E2VN87</accession>
<dbReference type="Proteomes" id="UP000260025">
    <property type="component" value="Unassembled WGS sequence"/>
</dbReference>
<sequence>MKYTKATARILNLAGSSYEIGYRLGKVISKDNVWRERCVSHHYTMNQNRFENINRLLDIWCPGLRDELRGIADALHMEAKELYFYHMTHLVPNCSQIAVCSTVTKDKKPLLGRNFEFSNEIEDFTFMKTCVAGKYRHMGTSILASGRDDGMNEHGLAVTMTSCGIPVVDLPYMQKPSIEGLQYWVVVRALLENCRNVQEALSYIKDMPIAFHMNMIILDREEHAALVQTFAGKKAIRCITAEDALLFTTNHAVLEDFKHLESGAFKHSLHRYRYIEEKLSDQTDITRNTLKEMLLSDYPEGLCFHHYNESFGTTKSMILSPFDNTIELCWGGLARNTWTCYSLDAIQEEQRCISLAVETDHKDILEWIPL</sequence>
<proteinExistence type="predicted"/>
<gene>
    <name evidence="2" type="ORF">DXA38_17945</name>
</gene>
<dbReference type="Pfam" id="PF03417">
    <property type="entry name" value="AAT"/>
    <property type="match status" value="1"/>
</dbReference>
<dbReference type="Gene3D" id="3.60.60.10">
    <property type="entry name" value="Penicillin V Acylase, Chain A"/>
    <property type="match status" value="1"/>
</dbReference>
<dbReference type="InterPro" id="IPR005079">
    <property type="entry name" value="Peptidase_C45_hydrolase"/>
</dbReference>
<dbReference type="InterPro" id="IPR029055">
    <property type="entry name" value="Ntn_hydrolases_N"/>
</dbReference>
<dbReference type="PANTHER" id="PTHR34180:SF1">
    <property type="entry name" value="BETA-ALANYL-DOPAMINE_CARCININE HYDROLASE"/>
    <property type="match status" value="1"/>
</dbReference>
<dbReference type="PANTHER" id="PTHR34180">
    <property type="entry name" value="PEPTIDASE C45"/>
    <property type="match status" value="1"/>
</dbReference>
<evidence type="ECO:0000313" key="2">
    <source>
        <dbReference type="EMBL" id="RGC12214.1"/>
    </source>
</evidence>
<comment type="caution">
    <text evidence="2">The sequence shown here is derived from an EMBL/GenBank/DDBJ whole genome shotgun (WGS) entry which is preliminary data.</text>
</comment>
<dbReference type="InterPro" id="IPR047801">
    <property type="entry name" value="Peptidase_C45"/>
</dbReference>
<name>A0A3E2VN87_CLOIN</name>
<dbReference type="RefSeq" id="WP_117444391.1">
    <property type="nucleotide sequence ID" value="NZ_JAJFEN010000003.1"/>
</dbReference>
<protein>
    <submittedName>
        <fullName evidence="2">Acyl-CoA--6-aminopenicillanic acid acyl-transferase</fullName>
    </submittedName>
</protein>
<dbReference type="EMBL" id="QVEV01000035">
    <property type="protein sequence ID" value="RGC12214.1"/>
    <property type="molecule type" value="Genomic_DNA"/>
</dbReference>
<organism evidence="2 3">
    <name type="scientific">Clostridium innocuum</name>
    <dbReference type="NCBI Taxonomy" id="1522"/>
    <lineage>
        <taxon>Bacteria</taxon>
        <taxon>Bacillati</taxon>
        <taxon>Bacillota</taxon>
        <taxon>Clostridia</taxon>
        <taxon>Eubacteriales</taxon>
        <taxon>Clostridiaceae</taxon>
        <taxon>Clostridium</taxon>
    </lineage>
</organism>
<dbReference type="AlphaFoldDB" id="A0A3E2VN87"/>
<dbReference type="SUPFAM" id="SSF56235">
    <property type="entry name" value="N-terminal nucleophile aminohydrolases (Ntn hydrolases)"/>
    <property type="match status" value="1"/>
</dbReference>
<evidence type="ECO:0000259" key="1">
    <source>
        <dbReference type="Pfam" id="PF03417"/>
    </source>
</evidence>
<dbReference type="GO" id="GO:0016740">
    <property type="term" value="F:transferase activity"/>
    <property type="evidence" value="ECO:0007669"/>
    <property type="project" value="UniProtKB-KW"/>
</dbReference>
<dbReference type="OrthoDB" id="8617387at2"/>
<keyword evidence="2" id="KW-0808">Transferase</keyword>
<dbReference type="NCBIfam" id="NF040521">
    <property type="entry name" value="C45_proenzyme"/>
    <property type="match status" value="1"/>
</dbReference>